<evidence type="ECO:0000313" key="2">
    <source>
        <dbReference type="EMBL" id="SDC20862.1"/>
    </source>
</evidence>
<dbReference type="PANTHER" id="PTHR30535:SF34">
    <property type="entry name" value="MOLYBDATE-BINDING PROTEIN MOLA"/>
    <property type="match status" value="1"/>
</dbReference>
<name>A0A1G6JQ26_9BACT</name>
<dbReference type="Pfam" id="PF01497">
    <property type="entry name" value="Peripla_BP_2"/>
    <property type="match status" value="1"/>
</dbReference>
<evidence type="ECO:0000313" key="3">
    <source>
        <dbReference type="Proteomes" id="UP000199411"/>
    </source>
</evidence>
<gene>
    <name evidence="2" type="ORF">SAMN05660835_00454</name>
</gene>
<proteinExistence type="predicted"/>
<dbReference type="Gene3D" id="3.40.50.1980">
    <property type="entry name" value="Nitrogenase molybdenum iron protein domain"/>
    <property type="match status" value="2"/>
</dbReference>
<dbReference type="Proteomes" id="UP000199411">
    <property type="component" value="Unassembled WGS sequence"/>
</dbReference>
<dbReference type="PROSITE" id="PS50983">
    <property type="entry name" value="FE_B12_PBP"/>
    <property type="match status" value="1"/>
</dbReference>
<dbReference type="OrthoDB" id="9775594at2"/>
<evidence type="ECO:0000259" key="1">
    <source>
        <dbReference type="PROSITE" id="PS50983"/>
    </source>
</evidence>
<organism evidence="2 3">
    <name type="scientific">Desulfurella multipotens</name>
    <dbReference type="NCBI Taxonomy" id="79269"/>
    <lineage>
        <taxon>Bacteria</taxon>
        <taxon>Pseudomonadati</taxon>
        <taxon>Campylobacterota</taxon>
        <taxon>Desulfurellia</taxon>
        <taxon>Desulfurellales</taxon>
        <taxon>Desulfurellaceae</taxon>
        <taxon>Desulfurella</taxon>
    </lineage>
</organism>
<dbReference type="InterPro" id="IPR050902">
    <property type="entry name" value="ABC_Transporter_SBP"/>
</dbReference>
<sequence>MKRFIILLVVFFVIIANKANAMEVVDLLGRHVSINHKVSRIVAIGPGTLRLICYMDLANNVVGIENIEKKSTAPYMIANQQLLKLPVIGQGGPNSSINTEKILSLKPDVIFVTYLLDKNGAQLIQDKTHIPVVVLSYGQIATFNNDDFKKSLMLIGQTCDKQDRAKQIISFLDKQFNYIKEISLNKPKVSAYIGALGMKGAHGIESTQGNFLPFELLGIDNVIKSVKSQGAVMVSKEEILKLNPQYIFIDLGGLALVEKDYKKNQQFYKSLSAFKNGNVYIEWPYNYYATNIDNALIDTYFIANVVYKQNYNIKQIADEIYKFLLNKPLYDKMLKVYKRNLGKLNF</sequence>
<dbReference type="InterPro" id="IPR002491">
    <property type="entry name" value="ABC_transptr_periplasmic_BD"/>
</dbReference>
<accession>A0A1G6JQ26</accession>
<dbReference type="SUPFAM" id="SSF53807">
    <property type="entry name" value="Helical backbone' metal receptor"/>
    <property type="match status" value="1"/>
</dbReference>
<keyword evidence="3" id="KW-1185">Reference proteome</keyword>
<dbReference type="EMBL" id="FMYU01000003">
    <property type="protein sequence ID" value="SDC20862.1"/>
    <property type="molecule type" value="Genomic_DNA"/>
</dbReference>
<dbReference type="RefSeq" id="WP_092127894.1">
    <property type="nucleotide sequence ID" value="NZ_FMYU01000003.1"/>
</dbReference>
<feature type="domain" description="Fe/B12 periplasmic-binding" evidence="1">
    <location>
        <begin position="40"/>
        <end position="310"/>
    </location>
</feature>
<dbReference type="AlphaFoldDB" id="A0A1G6JQ26"/>
<dbReference type="PANTHER" id="PTHR30535">
    <property type="entry name" value="VITAMIN B12-BINDING PROTEIN"/>
    <property type="match status" value="1"/>
</dbReference>
<dbReference type="CDD" id="cd01147">
    <property type="entry name" value="HemV-2"/>
    <property type="match status" value="1"/>
</dbReference>
<reference evidence="3" key="1">
    <citation type="submission" date="2016-10" db="EMBL/GenBank/DDBJ databases">
        <authorList>
            <person name="Varghese N."/>
            <person name="Submissions S."/>
        </authorList>
    </citation>
    <scope>NUCLEOTIDE SEQUENCE [LARGE SCALE GENOMIC DNA]</scope>
    <source>
        <strain evidence="3">DSM 8415</strain>
    </source>
</reference>
<protein>
    <submittedName>
        <fullName evidence="2">Iron complex transport system substrate-binding protein</fullName>
    </submittedName>
</protein>